<dbReference type="Pfam" id="PF01832">
    <property type="entry name" value="Glucosaminidase"/>
    <property type="match status" value="1"/>
</dbReference>
<dbReference type="SMART" id="SM00728">
    <property type="entry name" value="ChW"/>
    <property type="match status" value="5"/>
</dbReference>
<feature type="region of interest" description="Disordered" evidence="1">
    <location>
        <begin position="539"/>
        <end position="560"/>
    </location>
</feature>
<evidence type="ECO:0000313" key="5">
    <source>
        <dbReference type="Proteomes" id="UP000751224"/>
    </source>
</evidence>
<dbReference type="Pfam" id="PF07538">
    <property type="entry name" value="ChW"/>
    <property type="match status" value="2"/>
</dbReference>
<accession>A0A943EL97</accession>
<evidence type="ECO:0000313" key="4">
    <source>
        <dbReference type="EMBL" id="MBS5588481.1"/>
    </source>
</evidence>
<dbReference type="GO" id="GO:0004040">
    <property type="term" value="F:amidase activity"/>
    <property type="evidence" value="ECO:0007669"/>
    <property type="project" value="InterPro"/>
</dbReference>
<feature type="domain" description="BIG2" evidence="3">
    <location>
        <begin position="832"/>
        <end position="903"/>
    </location>
</feature>
<evidence type="ECO:0000259" key="2">
    <source>
        <dbReference type="SMART" id="SM00047"/>
    </source>
</evidence>
<dbReference type="InterPro" id="IPR006637">
    <property type="entry name" value="ChW"/>
</dbReference>
<dbReference type="AlphaFoldDB" id="A0A943EL97"/>
<dbReference type="Pfam" id="PF02368">
    <property type="entry name" value="Big_2"/>
    <property type="match status" value="1"/>
</dbReference>
<gene>
    <name evidence="4" type="ORF">KHX14_06645</name>
</gene>
<evidence type="ECO:0000259" key="3">
    <source>
        <dbReference type="SMART" id="SM00635"/>
    </source>
</evidence>
<dbReference type="SUPFAM" id="SSF49373">
    <property type="entry name" value="Invasin/intimin cell-adhesion fragments"/>
    <property type="match status" value="1"/>
</dbReference>
<reference evidence="4" key="1">
    <citation type="submission" date="2021-02" db="EMBL/GenBank/DDBJ databases">
        <title>Infant gut strain persistence is associated with maternal origin, phylogeny, and functional potential including surface adhesion and iron acquisition.</title>
        <authorList>
            <person name="Lou Y.C."/>
        </authorList>
    </citation>
    <scope>NUCLEOTIDE SEQUENCE</scope>
    <source>
        <strain evidence="4">L3_108_000G1_dasL3_108_000G1_metabat.metabat.11</strain>
    </source>
</reference>
<feature type="domain" description="Mannosyl-glycoprotein endo-beta-N-acetylglucosamidase-like" evidence="2">
    <location>
        <begin position="284"/>
        <end position="422"/>
    </location>
</feature>
<dbReference type="Gene3D" id="1.10.530.10">
    <property type="match status" value="1"/>
</dbReference>
<dbReference type="RefSeq" id="WP_303887357.1">
    <property type="nucleotide sequence ID" value="NZ_JAGZCC010000034.1"/>
</dbReference>
<dbReference type="InterPro" id="IPR002901">
    <property type="entry name" value="MGlyc_endo_b_GlcNAc-like_dom"/>
</dbReference>
<organism evidence="4 5">
    <name type="scientific">Thomasclavelia spiroformis</name>
    <dbReference type="NCBI Taxonomy" id="29348"/>
    <lineage>
        <taxon>Bacteria</taxon>
        <taxon>Bacillati</taxon>
        <taxon>Bacillota</taxon>
        <taxon>Erysipelotrichia</taxon>
        <taxon>Erysipelotrichales</taxon>
        <taxon>Coprobacillaceae</taxon>
        <taxon>Thomasclavelia</taxon>
    </lineage>
</organism>
<evidence type="ECO:0000256" key="1">
    <source>
        <dbReference type="SAM" id="MobiDB-lite"/>
    </source>
</evidence>
<protein>
    <submittedName>
        <fullName evidence="4">Glucosaminidase domain-containing protein</fullName>
    </submittedName>
</protein>
<comment type="caution">
    <text evidence="4">The sequence shown here is derived from an EMBL/GenBank/DDBJ whole genome shotgun (WGS) entry which is preliminary data.</text>
</comment>
<dbReference type="InterPro" id="IPR008964">
    <property type="entry name" value="Invasin/intimin_cell_adhesion"/>
</dbReference>
<dbReference type="SMART" id="SM00635">
    <property type="entry name" value="BID_2"/>
    <property type="match status" value="1"/>
</dbReference>
<sequence length="903" mass="99566">MQSFFKKVLTVLIVITVCISNSCLLTNIFAKEESAPILDDYKDKTEIGARLDDNQEITTMDENGNIHPLKETNIINERRTMNVQPKVSNSSVAVVNFRTKSSSSYNTEYKEVTTGRAGYTNGYYAADGAFLGYDNETNPTKVKFMQAGVVGWVSVNEVQVLEYTNATVNTLSKYYVKNGRIYHGISTNLSGSNYGSTLDYGPKPSYLKEGVDYYSYDGHYFYEGSTYASYARMLNDYRNDSRANSVNSSSPYYNYYEYLSHRSITTYSADKLNEAIASMVRASENSYGRTSKLRNKADVFIENQNKYGTNALLMIGVAANESAWGCSRIAAEKNNLFGHAAYDSDPGGSANGYSSVEYSIYYHSSQFISKGYLDPVTDGRYFGANLGDKGSGINVKYASDPYWGEKAAALCWKIDSYLGAKDSYKYTIGIKDTINTNHSVINIKNNASSNSNTLYSTYPKSKTTTLKNQAPANYPFIILKNGEKNNYYKIQSDGAVNSNRTGIINTPSQAEYSFDEDYGYIPKSSITVVTNGFDSSSSIAQNSENVTGQPTGKDSSEPTISYSANSQNIGWLEQVTEPNTAGTTGRSLDLYQIKISLANTVKSAKLSAKVYSDGKWLTYDKITANTEIGNSDKALQIVNFNLRNQAGYRLQYRVHSADIGWQAWVNQGQNAGISGKNIQAIDFKLVRDNSITITKPSIYYQAHISENGWLDYVGDSEIAGDIEKSYALEAFKIGIDNISDYQLNVKIYDKVNGWINYDNVKGDTIIGSTGKSLSLQAINATLNNNDGYKLQYRTYLSNQGWSDWTNQGSVSGVTSGNNEIKAIMFRIIKDLSITSVTLNKQETTLVKGTSETLKATINPSDTTDSKVLTWITSDSKVATVDSNGKVTGVSEGKATITVRTSNG</sequence>
<dbReference type="Proteomes" id="UP000751224">
    <property type="component" value="Unassembled WGS sequence"/>
</dbReference>
<feature type="non-terminal residue" evidence="4">
    <location>
        <position position="903"/>
    </location>
</feature>
<dbReference type="SMART" id="SM00047">
    <property type="entry name" value="LYZ2"/>
    <property type="match status" value="1"/>
</dbReference>
<dbReference type="Gene3D" id="2.60.40.1080">
    <property type="match status" value="1"/>
</dbReference>
<proteinExistence type="predicted"/>
<name>A0A943EL97_9FIRM</name>
<dbReference type="InterPro" id="IPR003343">
    <property type="entry name" value="Big_2"/>
</dbReference>
<dbReference type="EMBL" id="JAGZCC010000034">
    <property type="protein sequence ID" value="MBS5588481.1"/>
    <property type="molecule type" value="Genomic_DNA"/>
</dbReference>